<accession>A0A8I7BJP8</accession>
<comment type="similarity">
    <text evidence="1 4">Belongs to the band 7/mec-2 family. Flotillin subfamily.</text>
</comment>
<evidence type="ECO:0000256" key="2">
    <source>
        <dbReference type="ARBA" id="ARBA00023136"/>
    </source>
</evidence>
<dbReference type="InterPro" id="IPR036013">
    <property type="entry name" value="Band_7/SPFH_dom_sf"/>
</dbReference>
<name>A0A8I7BJP8_HORVV</name>
<dbReference type="CDD" id="cd03399">
    <property type="entry name" value="SPFH_flotillin"/>
    <property type="match status" value="1"/>
</dbReference>
<dbReference type="Gene3D" id="3.30.479.30">
    <property type="entry name" value="Band 7 domain"/>
    <property type="match status" value="1"/>
</dbReference>
<dbReference type="SUPFAM" id="SSF117892">
    <property type="entry name" value="Band 7/SPFH domain"/>
    <property type="match status" value="1"/>
</dbReference>
<protein>
    <recommendedName>
        <fullName evidence="4">Flotillin-like</fullName>
    </recommendedName>
</protein>
<feature type="region of interest" description="Disordered" evidence="5">
    <location>
        <begin position="222"/>
        <end position="275"/>
    </location>
</feature>
<evidence type="ECO:0000256" key="3">
    <source>
        <dbReference type="ARBA" id="ARBA00023288"/>
    </source>
</evidence>
<dbReference type="PANTHER" id="PTHR13806">
    <property type="entry name" value="FLOTILLIN-RELATED"/>
    <property type="match status" value="1"/>
</dbReference>
<evidence type="ECO:0000313" key="7">
    <source>
        <dbReference type="EnsemblPlants" id="HORVU.MOREX.r3.7HG0723640.1.CDS1"/>
    </source>
</evidence>
<dbReference type="AlphaFoldDB" id="A0A8I7BJP8"/>
<keyword evidence="4" id="KW-1003">Cell membrane</keyword>
<evidence type="ECO:0000256" key="4">
    <source>
        <dbReference type="RuleBase" id="RU366054"/>
    </source>
</evidence>
<dbReference type="PANTHER" id="PTHR13806:SF23">
    <property type="entry name" value="FLOTILLIN-LIKE PROTEIN 2"/>
    <property type="match status" value="1"/>
</dbReference>
<evidence type="ECO:0000256" key="1">
    <source>
        <dbReference type="ARBA" id="ARBA00007161"/>
    </source>
</evidence>
<reference evidence="7" key="2">
    <citation type="submission" date="2020-10" db="EMBL/GenBank/DDBJ databases">
        <authorList>
            <person name="Scholz U."/>
            <person name="Mascher M."/>
            <person name="Fiebig A."/>
        </authorList>
    </citation>
    <scope>NUCLEOTIDE SEQUENCE [LARGE SCALE GENOMIC DNA]</scope>
    <source>
        <strain evidence="7">cv. Morex</strain>
    </source>
</reference>
<evidence type="ECO:0000256" key="5">
    <source>
        <dbReference type="SAM" id="MobiDB-lite"/>
    </source>
</evidence>
<feature type="domain" description="Band 7" evidence="6">
    <location>
        <begin position="33"/>
        <end position="189"/>
    </location>
</feature>
<dbReference type="EnsemblPlants" id="HORVU.MOREX.r3.7HG0723640.1">
    <property type="protein sequence ID" value="HORVU.MOREX.r3.7HG0723640.1.CDS1"/>
    <property type="gene ID" value="HORVU.MOREX.r3.7HG0723640"/>
</dbReference>
<dbReference type="InterPro" id="IPR001107">
    <property type="entry name" value="Band_7"/>
</dbReference>
<dbReference type="InterPro" id="IPR027705">
    <property type="entry name" value="Flotillin_fam"/>
</dbReference>
<sequence>MASFHVADASEYLAITGWGIDGVKFSKKAWVFVGQQCKKLSISPVNYEFEVHAMSAEKLPFTLSVVFAIGPKITATEAEESNGDGKDLEAQLLFYAKLTSPLHESRSHVHFHELVRGVVEGETRVLAAELPMEEILKGTETLKEKVLCRVQLELNQFGLVIHSVHVKRLVEVPRREYLSYLGEKTRQDAAEARMMGEVGAMESEVLTQQDVGKVDAETYASSLPQHGQGLRRRPSSRPSCHAGDDPDGARQCPHSRACSGRPSLTRQWSRWEPSK</sequence>
<dbReference type="Pfam" id="PF01145">
    <property type="entry name" value="Band_7"/>
    <property type="match status" value="1"/>
</dbReference>
<keyword evidence="3" id="KW-0449">Lipoprotein</keyword>
<proteinExistence type="inferred from homology"/>
<comment type="subcellular location">
    <subcellularLocation>
        <location evidence="4">Cell membrane</location>
        <topology evidence="4">Lipid-anchor</topology>
    </subcellularLocation>
    <subcellularLocation>
        <location evidence="4">Membrane</location>
        <location evidence="4">Caveola</location>
    </subcellularLocation>
</comment>
<organism evidence="7 8">
    <name type="scientific">Hordeum vulgare subsp. vulgare</name>
    <name type="common">Domesticated barley</name>
    <dbReference type="NCBI Taxonomy" id="112509"/>
    <lineage>
        <taxon>Eukaryota</taxon>
        <taxon>Viridiplantae</taxon>
        <taxon>Streptophyta</taxon>
        <taxon>Embryophyta</taxon>
        <taxon>Tracheophyta</taxon>
        <taxon>Spermatophyta</taxon>
        <taxon>Magnoliopsida</taxon>
        <taxon>Liliopsida</taxon>
        <taxon>Poales</taxon>
        <taxon>Poaceae</taxon>
        <taxon>BOP clade</taxon>
        <taxon>Pooideae</taxon>
        <taxon>Triticodae</taxon>
        <taxon>Triticeae</taxon>
        <taxon>Hordeinae</taxon>
        <taxon>Hordeum</taxon>
    </lineage>
</organism>
<dbReference type="Gramene" id="HORVU.MOREX.r3.7HG0723640.1">
    <property type="protein sequence ID" value="HORVU.MOREX.r3.7HG0723640.1.CDS1"/>
    <property type="gene ID" value="HORVU.MOREX.r3.7HG0723640"/>
</dbReference>
<evidence type="ECO:0000259" key="6">
    <source>
        <dbReference type="Pfam" id="PF01145"/>
    </source>
</evidence>
<keyword evidence="2 4" id="KW-0472">Membrane</keyword>
<dbReference type="GO" id="GO:0005901">
    <property type="term" value="C:caveola"/>
    <property type="evidence" value="ECO:0007669"/>
    <property type="project" value="UniProtKB-SubCell"/>
</dbReference>
<reference evidence="8" key="1">
    <citation type="journal article" date="2012" name="Nature">
        <title>A physical, genetic and functional sequence assembly of the barley genome.</title>
        <authorList>
            <consortium name="The International Barley Genome Sequencing Consortium"/>
            <person name="Mayer K.F."/>
            <person name="Waugh R."/>
            <person name="Brown J.W."/>
            <person name="Schulman A."/>
            <person name="Langridge P."/>
            <person name="Platzer M."/>
            <person name="Fincher G.B."/>
            <person name="Muehlbauer G.J."/>
            <person name="Sato K."/>
            <person name="Close T.J."/>
            <person name="Wise R.P."/>
            <person name="Stein N."/>
        </authorList>
    </citation>
    <scope>NUCLEOTIDE SEQUENCE [LARGE SCALE GENOMIC DNA]</scope>
    <source>
        <strain evidence="8">cv. Morex</strain>
    </source>
</reference>
<keyword evidence="8" id="KW-1185">Reference proteome</keyword>
<evidence type="ECO:0000313" key="8">
    <source>
        <dbReference type="Proteomes" id="UP000011116"/>
    </source>
</evidence>
<reference evidence="7" key="3">
    <citation type="submission" date="2022-01" db="UniProtKB">
        <authorList>
            <consortium name="EnsemblPlants"/>
        </authorList>
    </citation>
    <scope>IDENTIFICATION</scope>
    <source>
        <strain evidence="7">subsp. vulgare</strain>
    </source>
</reference>
<dbReference type="Proteomes" id="UP000011116">
    <property type="component" value="Chromosome 7H"/>
</dbReference>